<keyword evidence="2 9" id="KW-0436">Ligase</keyword>
<dbReference type="RefSeq" id="WP_096919833.1">
    <property type="nucleotide sequence ID" value="NZ_CP029487.1"/>
</dbReference>
<evidence type="ECO:0000256" key="2">
    <source>
        <dbReference type="ARBA" id="ARBA00022598"/>
    </source>
</evidence>
<keyword evidence="4 9" id="KW-0547">Nucleotide-binding</keyword>
<accession>A0A4P9C6Z6</accession>
<keyword evidence="5 9" id="KW-0093">Biotin biosynthesis</keyword>
<dbReference type="Pfam" id="PF13500">
    <property type="entry name" value="AAA_26"/>
    <property type="match status" value="1"/>
</dbReference>
<evidence type="ECO:0000256" key="5">
    <source>
        <dbReference type="ARBA" id="ARBA00022756"/>
    </source>
</evidence>
<feature type="binding site" evidence="9">
    <location>
        <position position="17"/>
    </location>
    <ligand>
        <name>Mg(2+)</name>
        <dbReference type="ChEBI" id="CHEBI:18420"/>
    </ligand>
</feature>
<dbReference type="AlphaFoldDB" id="A0A4P9C6Z6"/>
<dbReference type="SUPFAM" id="SSF52540">
    <property type="entry name" value="P-loop containing nucleoside triphosphate hydrolases"/>
    <property type="match status" value="1"/>
</dbReference>
<keyword evidence="11" id="KW-1185">Reference proteome</keyword>
<evidence type="ECO:0000256" key="1">
    <source>
        <dbReference type="ARBA" id="ARBA00022490"/>
    </source>
</evidence>
<dbReference type="CDD" id="cd03109">
    <property type="entry name" value="DTBS"/>
    <property type="match status" value="1"/>
</dbReference>
<comment type="subunit">
    <text evidence="9">Homodimer.</text>
</comment>
<dbReference type="InterPro" id="IPR027417">
    <property type="entry name" value="P-loop_NTPase"/>
</dbReference>
<dbReference type="UniPathway" id="UPA00078">
    <property type="reaction ID" value="UER00161"/>
</dbReference>
<keyword evidence="6 9" id="KW-0067">ATP-binding</keyword>
<comment type="catalytic activity">
    <reaction evidence="9">
        <text>(7R,8S)-7,8-diammoniononanoate + CO2 + ATP = (4R,5S)-dethiobiotin + ADP + phosphate + 3 H(+)</text>
        <dbReference type="Rhea" id="RHEA:15805"/>
        <dbReference type="ChEBI" id="CHEBI:15378"/>
        <dbReference type="ChEBI" id="CHEBI:16526"/>
        <dbReference type="ChEBI" id="CHEBI:30616"/>
        <dbReference type="ChEBI" id="CHEBI:43474"/>
        <dbReference type="ChEBI" id="CHEBI:149469"/>
        <dbReference type="ChEBI" id="CHEBI:149473"/>
        <dbReference type="ChEBI" id="CHEBI:456216"/>
        <dbReference type="EC" id="6.3.3.3"/>
    </reaction>
</comment>
<dbReference type="KEGG" id="emt:CPZ25_003750"/>
<dbReference type="HAMAP" id="MF_00336">
    <property type="entry name" value="BioD"/>
    <property type="match status" value="1"/>
</dbReference>
<name>A0A4P9C6Z6_EUBML</name>
<evidence type="ECO:0000256" key="4">
    <source>
        <dbReference type="ARBA" id="ARBA00022741"/>
    </source>
</evidence>
<dbReference type="GO" id="GO:0009102">
    <property type="term" value="P:biotin biosynthetic process"/>
    <property type="evidence" value="ECO:0007669"/>
    <property type="project" value="UniProtKB-UniRule"/>
</dbReference>
<gene>
    <name evidence="9 10" type="primary">bioD</name>
    <name evidence="10" type="ORF">CPZ25_003750</name>
</gene>
<feature type="binding site" evidence="9">
    <location>
        <position position="55"/>
    </location>
    <ligand>
        <name>Mg(2+)</name>
        <dbReference type="ChEBI" id="CHEBI:18420"/>
    </ligand>
</feature>
<feature type="binding site" evidence="9">
    <location>
        <begin position="13"/>
        <end position="18"/>
    </location>
    <ligand>
        <name>ATP</name>
        <dbReference type="ChEBI" id="CHEBI:30616"/>
    </ligand>
</feature>
<dbReference type="PIRSF" id="PIRSF006755">
    <property type="entry name" value="DTB_synth"/>
    <property type="match status" value="1"/>
</dbReference>
<dbReference type="EMBL" id="CP029487">
    <property type="protein sequence ID" value="QCT70471.1"/>
    <property type="molecule type" value="Genomic_DNA"/>
</dbReference>
<organism evidence="10 11">
    <name type="scientific">Eubacterium maltosivorans</name>
    <dbReference type="NCBI Taxonomy" id="2041044"/>
    <lineage>
        <taxon>Bacteria</taxon>
        <taxon>Bacillati</taxon>
        <taxon>Bacillota</taxon>
        <taxon>Clostridia</taxon>
        <taxon>Eubacteriales</taxon>
        <taxon>Eubacteriaceae</taxon>
        <taxon>Eubacterium</taxon>
    </lineage>
</organism>
<dbReference type="NCBIfam" id="TIGR00347">
    <property type="entry name" value="bioD"/>
    <property type="match status" value="1"/>
</dbReference>
<dbReference type="PANTHER" id="PTHR43210">
    <property type="entry name" value="DETHIOBIOTIN SYNTHETASE"/>
    <property type="match status" value="1"/>
</dbReference>
<dbReference type="GO" id="GO:0004141">
    <property type="term" value="F:dethiobiotin synthase activity"/>
    <property type="evidence" value="ECO:0007669"/>
    <property type="project" value="UniProtKB-UniRule"/>
</dbReference>
<dbReference type="EC" id="6.3.3.3" evidence="9"/>
<evidence type="ECO:0000256" key="7">
    <source>
        <dbReference type="ARBA" id="ARBA00022842"/>
    </source>
</evidence>
<comment type="similarity">
    <text evidence="9">Belongs to the dethiobiotin synthetase family.</text>
</comment>
<dbReference type="GO" id="GO:0005524">
    <property type="term" value="F:ATP binding"/>
    <property type="evidence" value="ECO:0007669"/>
    <property type="project" value="UniProtKB-UniRule"/>
</dbReference>
<feature type="binding site" evidence="9">
    <location>
        <begin position="116"/>
        <end position="119"/>
    </location>
    <ligand>
        <name>ATP</name>
        <dbReference type="ChEBI" id="CHEBI:30616"/>
    </ligand>
</feature>
<dbReference type="Proteomes" id="UP000218387">
    <property type="component" value="Chromosome"/>
</dbReference>
<comment type="function">
    <text evidence="9">Catalyzes a mechanistically unusual reaction, the ATP-dependent insertion of CO2 between the N7 and N8 nitrogen atoms of 7,8-diaminopelargonic acid (DAPA, also called 7,8-diammoniononanoate) to form a ureido ring.</text>
</comment>
<comment type="pathway">
    <text evidence="9">Cofactor biosynthesis; biotin biosynthesis; biotin from 7,8-diaminononanoate: step 1/2.</text>
</comment>
<keyword evidence="3 9" id="KW-0479">Metal-binding</keyword>
<feature type="binding site" evidence="9">
    <location>
        <position position="42"/>
    </location>
    <ligand>
        <name>substrate</name>
    </ligand>
</feature>
<comment type="caution">
    <text evidence="9">Lacks conserved residue(s) required for the propagation of feature annotation.</text>
</comment>
<comment type="cofactor">
    <cofactor evidence="9">
        <name>Mg(2+)</name>
        <dbReference type="ChEBI" id="CHEBI:18420"/>
    </cofactor>
</comment>
<evidence type="ECO:0000256" key="9">
    <source>
        <dbReference type="HAMAP-Rule" id="MF_00336"/>
    </source>
</evidence>
<dbReference type="PANTHER" id="PTHR43210:SF2">
    <property type="entry name" value="ATP-DEPENDENT DETHIOBIOTIN SYNTHETASE BIOD 2"/>
    <property type="match status" value="1"/>
</dbReference>
<feature type="binding site" evidence="9">
    <location>
        <begin position="179"/>
        <end position="180"/>
    </location>
    <ligand>
        <name>ATP</name>
        <dbReference type="ChEBI" id="CHEBI:30616"/>
    </ligand>
</feature>
<keyword evidence="7 9" id="KW-0460">Magnesium</keyword>
<keyword evidence="1 9" id="KW-0963">Cytoplasm</keyword>
<reference evidence="10 11" key="1">
    <citation type="submission" date="2018-05" db="EMBL/GenBank/DDBJ databases">
        <title>Genome comparison of Eubacterium sp.</title>
        <authorList>
            <person name="Feng Y."/>
            <person name="Sanchez-Andrea I."/>
            <person name="Stams A.J.M."/>
            <person name="De Vos W.M."/>
        </authorList>
    </citation>
    <scope>NUCLEOTIDE SEQUENCE [LARGE SCALE GENOMIC DNA]</scope>
    <source>
        <strain evidence="10 11">YI</strain>
    </source>
</reference>
<dbReference type="Gene3D" id="3.40.50.300">
    <property type="entry name" value="P-loop containing nucleotide triphosphate hydrolases"/>
    <property type="match status" value="1"/>
</dbReference>
<evidence type="ECO:0000256" key="6">
    <source>
        <dbReference type="ARBA" id="ARBA00022840"/>
    </source>
</evidence>
<dbReference type="GO" id="GO:0005829">
    <property type="term" value="C:cytosol"/>
    <property type="evidence" value="ECO:0007669"/>
    <property type="project" value="TreeGrafter"/>
</dbReference>
<sequence>MHKGIFITATGTDVGKTYITARIIKGLIGQGINAGYYKAALSGTEVEDGKRIAGDAAYVFRFAGLKGEPNQAVTTILDYPASPHLAAKMENKNITLAPILRDFDKAVSIYDYVVMEGSGGIICPLSLEETVLMLTDVIKALALDIVIVANAGLGAINSTLLTLEYAKNLEINARCIVLNRFDNDSAIHCDNKRVLEAMTGLEVLVCETQGDLDVLAIKKILLANLLDTV</sequence>
<evidence type="ECO:0000313" key="10">
    <source>
        <dbReference type="EMBL" id="QCT70471.1"/>
    </source>
</evidence>
<comment type="catalytic activity">
    <reaction evidence="8">
        <text>(7R,8S)-8-amino-7-(carboxyamino)nonanoate + ATP = (4R,5S)-dethiobiotin + ADP + phosphate + H(+)</text>
        <dbReference type="Rhea" id="RHEA:63684"/>
        <dbReference type="ChEBI" id="CHEBI:15378"/>
        <dbReference type="ChEBI" id="CHEBI:30616"/>
        <dbReference type="ChEBI" id="CHEBI:43474"/>
        <dbReference type="ChEBI" id="CHEBI:149470"/>
        <dbReference type="ChEBI" id="CHEBI:149473"/>
        <dbReference type="ChEBI" id="CHEBI:456216"/>
    </reaction>
</comment>
<comment type="subcellular location">
    <subcellularLocation>
        <location evidence="9">Cytoplasm</location>
    </subcellularLocation>
</comment>
<dbReference type="GO" id="GO:0000287">
    <property type="term" value="F:magnesium ion binding"/>
    <property type="evidence" value="ECO:0007669"/>
    <property type="project" value="UniProtKB-UniRule"/>
</dbReference>
<evidence type="ECO:0000256" key="3">
    <source>
        <dbReference type="ARBA" id="ARBA00022723"/>
    </source>
</evidence>
<feature type="binding site" evidence="9">
    <location>
        <position position="116"/>
    </location>
    <ligand>
        <name>Mg(2+)</name>
        <dbReference type="ChEBI" id="CHEBI:18420"/>
    </ligand>
</feature>
<dbReference type="InterPro" id="IPR004472">
    <property type="entry name" value="DTB_synth_BioD"/>
</dbReference>
<evidence type="ECO:0000313" key="11">
    <source>
        <dbReference type="Proteomes" id="UP000218387"/>
    </source>
</evidence>
<feature type="binding site" evidence="9">
    <location>
        <position position="55"/>
    </location>
    <ligand>
        <name>ATP</name>
        <dbReference type="ChEBI" id="CHEBI:30616"/>
    </ligand>
</feature>
<proteinExistence type="inferred from homology"/>
<evidence type="ECO:0000256" key="8">
    <source>
        <dbReference type="ARBA" id="ARBA00047386"/>
    </source>
</evidence>
<feature type="active site" evidence="9">
    <location>
        <position position="38"/>
    </location>
</feature>
<protein>
    <recommendedName>
        <fullName evidence="9">ATP-dependent dethiobiotin synthetase BioD</fullName>
        <ecNumber evidence="9">6.3.3.3</ecNumber>
    </recommendedName>
    <alternativeName>
        <fullName evidence="9">DTB synthetase</fullName>
        <shortName evidence="9">DTBS</shortName>
    </alternativeName>
    <alternativeName>
        <fullName evidence="9">Dethiobiotin synthase</fullName>
    </alternativeName>
</protein>